<evidence type="ECO:0000256" key="3">
    <source>
        <dbReference type="ARBA" id="ARBA00023015"/>
    </source>
</evidence>
<accession>A0A7J7JSE8</accession>
<dbReference type="GO" id="GO:0003700">
    <property type="term" value="F:DNA-binding transcription factor activity"/>
    <property type="evidence" value="ECO:0007669"/>
    <property type="project" value="InterPro"/>
</dbReference>
<evidence type="ECO:0000259" key="7">
    <source>
        <dbReference type="Pfam" id="PF10491"/>
    </source>
</evidence>
<dbReference type="OrthoDB" id="10031051at2759"/>
<comment type="subcellular location">
    <subcellularLocation>
        <location evidence="1">Nucleus</location>
    </subcellularLocation>
</comment>
<reference evidence="8" key="1">
    <citation type="submission" date="2020-06" db="EMBL/GenBank/DDBJ databases">
        <title>Draft genome of Bugula neritina, a colonial animal packing powerful symbionts and potential medicines.</title>
        <authorList>
            <person name="Rayko M."/>
        </authorList>
    </citation>
    <scope>NUCLEOTIDE SEQUENCE [LARGE SCALE GENOMIC DNA]</scope>
    <source>
        <strain evidence="8">Kwan_BN1</strain>
    </source>
</reference>
<organism evidence="8 9">
    <name type="scientific">Bugula neritina</name>
    <name type="common">Brown bryozoan</name>
    <name type="synonym">Sertularia neritina</name>
    <dbReference type="NCBI Taxonomy" id="10212"/>
    <lineage>
        <taxon>Eukaryota</taxon>
        <taxon>Metazoa</taxon>
        <taxon>Spiralia</taxon>
        <taxon>Lophotrochozoa</taxon>
        <taxon>Bryozoa</taxon>
        <taxon>Gymnolaemata</taxon>
        <taxon>Cheilostomatida</taxon>
        <taxon>Flustrina</taxon>
        <taxon>Buguloidea</taxon>
        <taxon>Bugulidae</taxon>
        <taxon>Bugula</taxon>
    </lineage>
</organism>
<evidence type="ECO:0000256" key="2">
    <source>
        <dbReference type="ARBA" id="ARBA00005713"/>
    </source>
</evidence>
<name>A0A7J7JSE8_BUGNE</name>
<dbReference type="EMBL" id="VXIV02001936">
    <property type="protein sequence ID" value="KAF6028571.1"/>
    <property type="molecule type" value="Genomic_DNA"/>
</dbReference>
<protein>
    <submittedName>
        <fullName evidence="8">NRF1</fullName>
    </submittedName>
</protein>
<keyword evidence="6" id="KW-0539">Nucleus</keyword>
<dbReference type="GO" id="GO:0005634">
    <property type="term" value="C:nucleus"/>
    <property type="evidence" value="ECO:0007669"/>
    <property type="project" value="UniProtKB-SubCell"/>
</dbReference>
<dbReference type="Pfam" id="PF10491">
    <property type="entry name" value="Nrf1_DNA-bind"/>
    <property type="match status" value="1"/>
</dbReference>
<keyword evidence="3" id="KW-0805">Transcription regulation</keyword>
<dbReference type="GO" id="GO:0003677">
    <property type="term" value="F:DNA binding"/>
    <property type="evidence" value="ECO:0007669"/>
    <property type="project" value="UniProtKB-KW"/>
</dbReference>
<keyword evidence="5" id="KW-0804">Transcription</keyword>
<comment type="similarity">
    <text evidence="2">Belongs to the NRF1/Ewg family.</text>
</comment>
<dbReference type="AlphaFoldDB" id="A0A7J7JSE8"/>
<dbReference type="GO" id="GO:0006357">
    <property type="term" value="P:regulation of transcription by RNA polymerase II"/>
    <property type="evidence" value="ECO:0007669"/>
    <property type="project" value="InterPro"/>
</dbReference>
<evidence type="ECO:0000313" key="9">
    <source>
        <dbReference type="Proteomes" id="UP000593567"/>
    </source>
</evidence>
<dbReference type="InterPro" id="IPR019525">
    <property type="entry name" value="Nrf1_NLS/DNA-bd_dimer"/>
</dbReference>
<evidence type="ECO:0000256" key="1">
    <source>
        <dbReference type="ARBA" id="ARBA00004123"/>
    </source>
</evidence>
<comment type="caution">
    <text evidence="8">The sequence shown here is derived from an EMBL/GenBank/DDBJ whole genome shotgun (WGS) entry which is preliminary data.</text>
</comment>
<dbReference type="PANTHER" id="PTHR20338">
    <property type="entry name" value="NUCLEAR RESPIRATORY FACTOR 1"/>
    <property type="match status" value="1"/>
</dbReference>
<keyword evidence="4" id="KW-0238">DNA-binding</keyword>
<feature type="domain" description="Nuclear respiratory factor 1 NLS/DNA-binding dimerisation" evidence="7">
    <location>
        <begin position="83"/>
        <end position="194"/>
    </location>
</feature>
<dbReference type="InterPro" id="IPR039142">
    <property type="entry name" value="NRF1/Ewg"/>
</dbReference>
<evidence type="ECO:0000256" key="6">
    <source>
        <dbReference type="ARBA" id="ARBA00023242"/>
    </source>
</evidence>
<sequence length="209" mass="22871">MFKVATCKMQADSEIALVGGNSTQNVYISKVGGIPDTMIQTEEPMTDDPSSPESSFDATDLMQHVHGDGISARTLSDRLSHSGPAGVAAAAAITSFKKTRKPHTFETNPAIRKRQQTRLLRKIRACIEEYTVRVGQQAAFLAVTPHKGRDSNQGYKVFGSQPLENVLRACRNVVMQELETTLASQAPAPAENSHLLSCHSYSWMECLHL</sequence>
<proteinExistence type="inferred from homology"/>
<evidence type="ECO:0000256" key="4">
    <source>
        <dbReference type="ARBA" id="ARBA00023125"/>
    </source>
</evidence>
<keyword evidence="9" id="KW-1185">Reference proteome</keyword>
<gene>
    <name evidence="8" type="ORF">EB796_013110</name>
</gene>
<evidence type="ECO:0000256" key="5">
    <source>
        <dbReference type="ARBA" id="ARBA00023163"/>
    </source>
</evidence>
<evidence type="ECO:0000313" key="8">
    <source>
        <dbReference type="EMBL" id="KAF6028571.1"/>
    </source>
</evidence>
<dbReference type="Proteomes" id="UP000593567">
    <property type="component" value="Unassembled WGS sequence"/>
</dbReference>